<protein>
    <submittedName>
        <fullName evidence="1">Uncharacterized protein</fullName>
    </submittedName>
</protein>
<keyword evidence="2" id="KW-1185">Reference proteome</keyword>
<dbReference type="Proteomes" id="UP001162992">
    <property type="component" value="Chromosome 5"/>
</dbReference>
<proteinExistence type="predicted"/>
<comment type="caution">
    <text evidence="1">The sequence shown here is derived from an EMBL/GenBank/DDBJ whole genome shotgun (WGS) entry which is preliminary data.</text>
</comment>
<sequence length="584" mass="63423">MSNYKGRKGCSWYAFCLSVAGFAAVAVVTAIFFSRARLQHNKQNNHSNPTTDSPSNNPSNAAPLVPSGQPSILTPPAPAGARPFPSSSSKQPPVAAPLSSPAVPVSKYAEALKVTMNFFDIQKSGRLPTGFPISWRGNSALDDGSDAGLDLTGGLYDAGDHVKFGLPMAFTATILAWGILEYNIQYKATQQLDSAKDALKWITDYLIKAHPSSDEFFFQVGDPVVDHACWERAENIDISRPSYSLDPSRPGTEVAAETAAAMAAASLVFHNTDDPSYSQTLLLHAEELFALANNHRASYSLSFPSVQQFYNSTGYGDELLWAATWLYYATNNETYLYYATSQNGQIFAEWGQAPAWFSWDNKLPGVHVLLSRNQVLNPAQTTSLATAGLQKYKSTADDLMCAFLPDSPTATSQRTAGGMLWVTQWNSIQHAVNSAFIILLYSDYLSTAAGGRLSCSGKNYDPQQLREFAASQADYILGNNPMKMSYLVGYGSNFPKQVHHRGASIPMNSQIYACKQGFMWLYSPSPDPNVATGGLVGGPFQNDSFIDYRDNPMQNEPTTYNSAALASLLAGLSSQPYSVVPAFT</sequence>
<evidence type="ECO:0000313" key="1">
    <source>
        <dbReference type="EMBL" id="KAJ7556624.1"/>
    </source>
</evidence>
<accession>A0ACC2DQT3</accession>
<dbReference type="EMBL" id="CM055096">
    <property type="protein sequence ID" value="KAJ7556624.1"/>
    <property type="molecule type" value="Genomic_DNA"/>
</dbReference>
<organism evidence="1 2">
    <name type="scientific">Diphasiastrum complanatum</name>
    <name type="common">Issler's clubmoss</name>
    <name type="synonym">Lycopodium complanatum</name>
    <dbReference type="NCBI Taxonomy" id="34168"/>
    <lineage>
        <taxon>Eukaryota</taxon>
        <taxon>Viridiplantae</taxon>
        <taxon>Streptophyta</taxon>
        <taxon>Embryophyta</taxon>
        <taxon>Tracheophyta</taxon>
        <taxon>Lycopodiopsida</taxon>
        <taxon>Lycopodiales</taxon>
        <taxon>Lycopodiaceae</taxon>
        <taxon>Lycopodioideae</taxon>
        <taxon>Diphasiastrum</taxon>
    </lineage>
</organism>
<gene>
    <name evidence="1" type="ORF">O6H91_05G090700</name>
</gene>
<reference evidence="2" key="1">
    <citation type="journal article" date="2024" name="Proc. Natl. Acad. Sci. U.S.A.">
        <title>Extraordinary preservation of gene collinearity over three hundred million years revealed in homosporous lycophytes.</title>
        <authorList>
            <person name="Li C."/>
            <person name="Wickell D."/>
            <person name="Kuo L.Y."/>
            <person name="Chen X."/>
            <person name="Nie B."/>
            <person name="Liao X."/>
            <person name="Peng D."/>
            <person name="Ji J."/>
            <person name="Jenkins J."/>
            <person name="Williams M."/>
            <person name="Shu S."/>
            <person name="Plott C."/>
            <person name="Barry K."/>
            <person name="Rajasekar S."/>
            <person name="Grimwood J."/>
            <person name="Han X."/>
            <person name="Sun S."/>
            <person name="Hou Z."/>
            <person name="He W."/>
            <person name="Dai G."/>
            <person name="Sun C."/>
            <person name="Schmutz J."/>
            <person name="Leebens-Mack J.H."/>
            <person name="Li F.W."/>
            <person name="Wang L."/>
        </authorList>
    </citation>
    <scope>NUCLEOTIDE SEQUENCE [LARGE SCALE GENOMIC DNA]</scope>
    <source>
        <strain evidence="2">cv. PW_Plant_1</strain>
    </source>
</reference>
<name>A0ACC2DQT3_DIPCM</name>
<evidence type="ECO:0000313" key="2">
    <source>
        <dbReference type="Proteomes" id="UP001162992"/>
    </source>
</evidence>